<dbReference type="EMBL" id="LXQA010835319">
    <property type="protein sequence ID" value="MCI73286.1"/>
    <property type="molecule type" value="Genomic_DNA"/>
</dbReference>
<accession>A0A392ULG4</accession>
<evidence type="ECO:0000313" key="2">
    <source>
        <dbReference type="Proteomes" id="UP000265520"/>
    </source>
</evidence>
<sequence length="24" mass="2554">SWTVRGAACVLVKLLLLVVARNTA</sequence>
<organism evidence="1 2">
    <name type="scientific">Trifolium medium</name>
    <dbReference type="NCBI Taxonomy" id="97028"/>
    <lineage>
        <taxon>Eukaryota</taxon>
        <taxon>Viridiplantae</taxon>
        <taxon>Streptophyta</taxon>
        <taxon>Embryophyta</taxon>
        <taxon>Tracheophyta</taxon>
        <taxon>Spermatophyta</taxon>
        <taxon>Magnoliopsida</taxon>
        <taxon>eudicotyledons</taxon>
        <taxon>Gunneridae</taxon>
        <taxon>Pentapetalae</taxon>
        <taxon>rosids</taxon>
        <taxon>fabids</taxon>
        <taxon>Fabales</taxon>
        <taxon>Fabaceae</taxon>
        <taxon>Papilionoideae</taxon>
        <taxon>50 kb inversion clade</taxon>
        <taxon>NPAAA clade</taxon>
        <taxon>Hologalegina</taxon>
        <taxon>IRL clade</taxon>
        <taxon>Trifolieae</taxon>
        <taxon>Trifolium</taxon>
    </lineage>
</organism>
<comment type="caution">
    <text evidence="1">The sequence shown here is derived from an EMBL/GenBank/DDBJ whole genome shotgun (WGS) entry which is preliminary data.</text>
</comment>
<dbReference type="AlphaFoldDB" id="A0A392ULG4"/>
<evidence type="ECO:0000313" key="1">
    <source>
        <dbReference type="EMBL" id="MCI73286.1"/>
    </source>
</evidence>
<dbReference type="Proteomes" id="UP000265520">
    <property type="component" value="Unassembled WGS sequence"/>
</dbReference>
<name>A0A392ULG4_9FABA</name>
<reference evidence="1 2" key="1">
    <citation type="journal article" date="2018" name="Front. Plant Sci.">
        <title>Red Clover (Trifolium pratense) and Zigzag Clover (T. medium) - A Picture of Genomic Similarities and Differences.</title>
        <authorList>
            <person name="Dluhosova J."/>
            <person name="Istvanek J."/>
            <person name="Nedelnik J."/>
            <person name="Repkova J."/>
        </authorList>
    </citation>
    <scope>NUCLEOTIDE SEQUENCE [LARGE SCALE GENOMIC DNA]</scope>
    <source>
        <strain evidence="2">cv. 10/8</strain>
        <tissue evidence="1">Leaf</tissue>
    </source>
</reference>
<keyword evidence="2" id="KW-1185">Reference proteome</keyword>
<protein>
    <submittedName>
        <fullName evidence="1">Uncharacterized protein</fullName>
    </submittedName>
</protein>
<proteinExistence type="predicted"/>
<feature type="non-terminal residue" evidence="1">
    <location>
        <position position="1"/>
    </location>
</feature>